<reference evidence="2" key="1">
    <citation type="journal article" date="2022" name="Microbiol. Resour. Announc.">
        <title>Draft Genome Sequence of a Methanogenic Archaeon from West Spitsbergen Permafrost.</title>
        <authorList>
            <person name="Trubitsyn V."/>
            <person name="Rivkina E."/>
            <person name="Shcherbakova V."/>
        </authorList>
    </citation>
    <scope>NUCLEOTIDE SEQUENCE [LARGE SCALE GENOMIC DNA]</scope>
    <source>
        <strain evidence="2">VT</strain>
    </source>
</reference>
<proteinExistence type="predicted"/>
<protein>
    <submittedName>
        <fullName evidence="1">Uncharacterized protein</fullName>
    </submittedName>
</protein>
<comment type="caution">
    <text evidence="1">The sequence shown here is derived from an EMBL/GenBank/DDBJ whole genome shotgun (WGS) entry which is preliminary data.</text>
</comment>
<name>A0A8T5UTB8_9EURY</name>
<evidence type="ECO:0000313" key="2">
    <source>
        <dbReference type="Proteomes" id="UP000825933"/>
    </source>
</evidence>
<dbReference type="EMBL" id="JAIOUQ010000017">
    <property type="protein sequence ID" value="MBZ2166998.1"/>
    <property type="molecule type" value="Genomic_DNA"/>
</dbReference>
<keyword evidence="2" id="KW-1185">Reference proteome</keyword>
<dbReference type="RefSeq" id="WP_223792537.1">
    <property type="nucleotide sequence ID" value="NZ_JAIOUQ010000017.1"/>
</dbReference>
<dbReference type="AlphaFoldDB" id="A0A8T5UTB8"/>
<sequence>VGSKFNRARPLIREMTQGLVSINELLTTKIYHESSYKESYFELLKGEIGRLAPVMPISPNIIDSLSQGFNYLRKPRLPSNLNPNVRSTIR</sequence>
<evidence type="ECO:0000313" key="1">
    <source>
        <dbReference type="EMBL" id="MBZ2166998.1"/>
    </source>
</evidence>
<dbReference type="Proteomes" id="UP000825933">
    <property type="component" value="Unassembled WGS sequence"/>
</dbReference>
<gene>
    <name evidence="1" type="ORF">K8N75_13215</name>
</gene>
<organism evidence="1 2">
    <name type="scientific">Methanobacterium spitsbergense</name>
    <dbReference type="NCBI Taxonomy" id="2874285"/>
    <lineage>
        <taxon>Archaea</taxon>
        <taxon>Methanobacteriati</taxon>
        <taxon>Methanobacteriota</taxon>
        <taxon>Methanomada group</taxon>
        <taxon>Methanobacteria</taxon>
        <taxon>Methanobacteriales</taxon>
        <taxon>Methanobacteriaceae</taxon>
        <taxon>Methanobacterium</taxon>
    </lineage>
</organism>
<feature type="non-terminal residue" evidence="1">
    <location>
        <position position="1"/>
    </location>
</feature>
<accession>A0A8T5UTB8</accession>